<dbReference type="InterPro" id="IPR018060">
    <property type="entry name" value="HTH_AraC"/>
</dbReference>
<dbReference type="Pfam" id="PF12833">
    <property type="entry name" value="HTH_18"/>
    <property type="match status" value="1"/>
</dbReference>
<accession>A0ABP5P3J4</accession>
<dbReference type="InterPro" id="IPR050204">
    <property type="entry name" value="AraC_XylS_family_regulators"/>
</dbReference>
<dbReference type="Pfam" id="PF20240">
    <property type="entry name" value="DUF6597"/>
    <property type="match status" value="1"/>
</dbReference>
<keyword evidence="6" id="KW-1185">Reference proteome</keyword>
<feature type="domain" description="HTH araC/xylS-type" evidence="4">
    <location>
        <begin position="261"/>
        <end position="356"/>
    </location>
</feature>
<evidence type="ECO:0000313" key="5">
    <source>
        <dbReference type="EMBL" id="GAA2206366.1"/>
    </source>
</evidence>
<organism evidence="5 6">
    <name type="scientific">Nonomuraea monospora</name>
    <dbReference type="NCBI Taxonomy" id="568818"/>
    <lineage>
        <taxon>Bacteria</taxon>
        <taxon>Bacillati</taxon>
        <taxon>Actinomycetota</taxon>
        <taxon>Actinomycetes</taxon>
        <taxon>Streptosporangiales</taxon>
        <taxon>Streptosporangiaceae</taxon>
        <taxon>Nonomuraea</taxon>
    </lineage>
</organism>
<evidence type="ECO:0000256" key="1">
    <source>
        <dbReference type="ARBA" id="ARBA00023015"/>
    </source>
</evidence>
<dbReference type="EMBL" id="BAAAQX010000003">
    <property type="protein sequence ID" value="GAA2206366.1"/>
    <property type="molecule type" value="Genomic_DNA"/>
</dbReference>
<dbReference type="Gene3D" id="1.10.10.60">
    <property type="entry name" value="Homeodomain-like"/>
    <property type="match status" value="1"/>
</dbReference>
<dbReference type="Proteomes" id="UP001499843">
    <property type="component" value="Unassembled WGS sequence"/>
</dbReference>
<evidence type="ECO:0000256" key="2">
    <source>
        <dbReference type="ARBA" id="ARBA00023125"/>
    </source>
</evidence>
<dbReference type="InterPro" id="IPR046532">
    <property type="entry name" value="DUF6597"/>
</dbReference>
<dbReference type="RefSeq" id="WP_344472482.1">
    <property type="nucleotide sequence ID" value="NZ_BAAAQX010000003.1"/>
</dbReference>
<proteinExistence type="predicted"/>
<evidence type="ECO:0000313" key="6">
    <source>
        <dbReference type="Proteomes" id="UP001499843"/>
    </source>
</evidence>
<protein>
    <recommendedName>
        <fullName evidence="4">HTH araC/xylS-type domain-containing protein</fullName>
    </recommendedName>
</protein>
<dbReference type="SMART" id="SM00342">
    <property type="entry name" value="HTH_ARAC"/>
    <property type="match status" value="1"/>
</dbReference>
<reference evidence="6" key="1">
    <citation type="journal article" date="2019" name="Int. J. Syst. Evol. Microbiol.">
        <title>The Global Catalogue of Microorganisms (GCM) 10K type strain sequencing project: providing services to taxonomists for standard genome sequencing and annotation.</title>
        <authorList>
            <consortium name="The Broad Institute Genomics Platform"/>
            <consortium name="The Broad Institute Genome Sequencing Center for Infectious Disease"/>
            <person name="Wu L."/>
            <person name="Ma J."/>
        </authorList>
    </citation>
    <scope>NUCLEOTIDE SEQUENCE [LARGE SCALE GENOMIC DNA]</scope>
    <source>
        <strain evidence="6">JCM 16114</strain>
    </source>
</reference>
<keyword evidence="2" id="KW-0238">DNA-binding</keyword>
<dbReference type="PANTHER" id="PTHR46796">
    <property type="entry name" value="HTH-TYPE TRANSCRIPTIONAL ACTIVATOR RHAS-RELATED"/>
    <property type="match status" value="1"/>
</dbReference>
<evidence type="ECO:0000259" key="4">
    <source>
        <dbReference type="PROSITE" id="PS01124"/>
    </source>
</evidence>
<gene>
    <name evidence="5" type="ORF">GCM10009850_018240</name>
</gene>
<name>A0ABP5P3J4_9ACTN</name>
<dbReference type="PROSITE" id="PS01124">
    <property type="entry name" value="HTH_ARAC_FAMILY_2"/>
    <property type="match status" value="1"/>
</dbReference>
<sequence>MYVERPPSAGLAGRIACGWHRVSEAAATQLVVPDACVDLIWGAEGLYVAGPDTGPMPAAIAAGETLTGVRFKPGAVGDFFGLPLKELRDRRVPLRDLPVGASLLAELTKVAAPPKPNSTRRRRAHAAHADALVAPETVTLVAPDPVALAAPEAVGLAAPEAVALAAPEAVGLVAPEAVALAAPEAVGLVAPDPVALAARDAGGLVASEAVALAGPEAIALVASDAVALPALRAQAEARLQLMQAAMASRLSPPTAAAPSADPAAPAIATALGKGRSVAEVAWDLGYSERQLHRRSLLAFGYAPKTLQRIVRFQHALRLARAGVPLAQVAITAGYADQAHLSNDVKRLSGVQMSHLL</sequence>
<keyword evidence="3" id="KW-0804">Transcription</keyword>
<dbReference type="PANTHER" id="PTHR46796:SF15">
    <property type="entry name" value="BLL1074 PROTEIN"/>
    <property type="match status" value="1"/>
</dbReference>
<comment type="caution">
    <text evidence="5">The sequence shown here is derived from an EMBL/GenBank/DDBJ whole genome shotgun (WGS) entry which is preliminary data.</text>
</comment>
<evidence type="ECO:0000256" key="3">
    <source>
        <dbReference type="ARBA" id="ARBA00023163"/>
    </source>
</evidence>
<keyword evidence="1" id="KW-0805">Transcription regulation</keyword>